<feature type="compositionally biased region" description="Basic and acidic residues" evidence="4">
    <location>
        <begin position="135"/>
        <end position="144"/>
    </location>
</feature>
<keyword evidence="6" id="KW-1185">Reference proteome</keyword>
<dbReference type="AlphaFoldDB" id="A0AAV8V004"/>
<comment type="caution">
    <text evidence="5">The sequence shown here is derived from an EMBL/GenBank/DDBJ whole genome shotgun (WGS) entry which is preliminary data.</text>
</comment>
<feature type="compositionally biased region" description="Acidic residues" evidence="4">
    <location>
        <begin position="109"/>
        <end position="134"/>
    </location>
</feature>
<comment type="similarity">
    <text evidence="2">Belongs to the NOC2 family.</text>
</comment>
<evidence type="ECO:0000313" key="6">
    <source>
        <dbReference type="Proteomes" id="UP001157974"/>
    </source>
</evidence>
<protein>
    <recommendedName>
        <fullName evidence="7">Nucleolar complex protein 2 homolog</fullName>
    </recommendedName>
</protein>
<dbReference type="GO" id="GO:0030691">
    <property type="term" value="C:Noc2p-Noc3p complex"/>
    <property type="evidence" value="ECO:0007669"/>
    <property type="project" value="TreeGrafter"/>
</dbReference>
<dbReference type="PANTHER" id="PTHR12687">
    <property type="entry name" value="NUCLEOLAR COMPLEX 2 AND RAD4-RELATED"/>
    <property type="match status" value="1"/>
</dbReference>
<dbReference type="InterPro" id="IPR005343">
    <property type="entry name" value="Noc2"/>
</dbReference>
<feature type="compositionally biased region" description="Basic and acidic residues" evidence="4">
    <location>
        <begin position="76"/>
        <end position="91"/>
    </location>
</feature>
<evidence type="ECO:0000256" key="1">
    <source>
        <dbReference type="ARBA" id="ARBA00004123"/>
    </source>
</evidence>
<feature type="region of interest" description="Disordered" evidence="4">
    <location>
        <begin position="189"/>
        <end position="215"/>
    </location>
</feature>
<comment type="subcellular location">
    <subcellularLocation>
        <location evidence="1">Nucleus</location>
    </subcellularLocation>
</comment>
<feature type="region of interest" description="Disordered" evidence="4">
    <location>
        <begin position="707"/>
        <end position="776"/>
    </location>
</feature>
<dbReference type="EMBL" id="JAMWBK010000002">
    <property type="protein sequence ID" value="KAJ8908084.1"/>
    <property type="molecule type" value="Genomic_DNA"/>
</dbReference>
<proteinExistence type="inferred from homology"/>
<evidence type="ECO:0008006" key="7">
    <source>
        <dbReference type="Google" id="ProtNLM"/>
    </source>
</evidence>
<dbReference type="GO" id="GO:0030690">
    <property type="term" value="C:Noc1p-Noc2p complex"/>
    <property type="evidence" value="ECO:0007669"/>
    <property type="project" value="TreeGrafter"/>
</dbReference>
<evidence type="ECO:0000313" key="5">
    <source>
        <dbReference type="EMBL" id="KAJ8908084.1"/>
    </source>
</evidence>
<feature type="region of interest" description="Disordered" evidence="4">
    <location>
        <begin position="1"/>
        <end position="29"/>
    </location>
</feature>
<organism evidence="5 6">
    <name type="scientific">Rhodosorus marinus</name>
    <dbReference type="NCBI Taxonomy" id="101924"/>
    <lineage>
        <taxon>Eukaryota</taxon>
        <taxon>Rhodophyta</taxon>
        <taxon>Stylonematophyceae</taxon>
        <taxon>Stylonematales</taxon>
        <taxon>Stylonemataceae</taxon>
        <taxon>Rhodosorus</taxon>
    </lineage>
</organism>
<feature type="region of interest" description="Disordered" evidence="4">
    <location>
        <begin position="546"/>
        <end position="565"/>
    </location>
</feature>
<evidence type="ECO:0000256" key="4">
    <source>
        <dbReference type="SAM" id="MobiDB-lite"/>
    </source>
</evidence>
<sequence>MGKRKRSSSSAVRAEEAGIGELTPAKMKTMDVDQLFDAIGSLVARDDKDEGENEEMEEADQGSAEDDDQETTTGKSMKDHRLELEKLKQSDPEFYQYLVENDEDLLKFEEDDEEQGDGEEDDDQEEVELSDDDDKPQKDAERDHVQETLLMTTRIVKSLEDGLRKRPREAFTSAKKLLRAFRSGCHLTETTKRKKQKRKQLDEDEDTEGISAGSTFGGDVKFASPRVYQRVMTVSVVKVLSFLSSASGRKEGASSSWVPDSSSSRWKKVQPLIKSFALSFVHLLDGVTDGSTARFLLQRAEILLPLLTQVPKQGKQSCKHNSLFSLVMEAFQQVLQKLEWKSLIQSVLGIWSSESVNVPTRIRAYLLLHSASSSFPDAYLELALKGMIKSYRLEIGNRCNPRSLQRIAFAVNCISELSGVDLSKTYTIAFVSIRDIAIALRVALLSKGKEELGKVYNWEVINLIRLWGKVLSAYPEESGLRPLIYPYAQVTSGLMRLVPSPRNYGLRFHCARYLIDLMGSSGVYIPVASALLEALNCREVLKGKGAGAEKGRKQQKNGRGEKGDDKRIVKPLDWRCILRVSDNALKSRHFREGVVDQCLLLLTKFLSMLSRSVALPEVAYPTLAGLRRFGKTVSTPAYSKQARQLVRIAEENCQLILSLRARLDFGVKGVADYSCIESPLKFTKDRTPLEEFCEQLVEKEIEEAKAFDSGLTEVDDIPEEESDSDIEEDDKKMEAAADRPLLLKAGTSGPDENGDEEDIVEDLEMSDEDLDEDESD</sequence>
<dbReference type="Pfam" id="PF03715">
    <property type="entry name" value="Noc2"/>
    <property type="match status" value="1"/>
</dbReference>
<evidence type="ECO:0000256" key="3">
    <source>
        <dbReference type="ARBA" id="ARBA00023242"/>
    </source>
</evidence>
<evidence type="ECO:0000256" key="2">
    <source>
        <dbReference type="ARBA" id="ARBA00005907"/>
    </source>
</evidence>
<dbReference type="GO" id="GO:0042273">
    <property type="term" value="P:ribosomal large subunit biogenesis"/>
    <property type="evidence" value="ECO:0007669"/>
    <property type="project" value="TreeGrafter"/>
</dbReference>
<gene>
    <name evidence="5" type="ORF">NDN08_008179</name>
</gene>
<feature type="compositionally biased region" description="Acidic residues" evidence="4">
    <location>
        <begin position="49"/>
        <end position="70"/>
    </location>
</feature>
<name>A0AAV8V004_9RHOD</name>
<feature type="compositionally biased region" description="Acidic residues" evidence="4">
    <location>
        <begin position="752"/>
        <end position="776"/>
    </location>
</feature>
<dbReference type="PANTHER" id="PTHR12687:SF4">
    <property type="entry name" value="NUCLEOLAR COMPLEX PROTEIN 2 HOMOLOG"/>
    <property type="match status" value="1"/>
</dbReference>
<feature type="region of interest" description="Disordered" evidence="4">
    <location>
        <begin position="43"/>
        <end position="144"/>
    </location>
</feature>
<feature type="compositionally biased region" description="Acidic residues" evidence="4">
    <location>
        <begin position="713"/>
        <end position="728"/>
    </location>
</feature>
<accession>A0AAV8V004</accession>
<dbReference type="Proteomes" id="UP001157974">
    <property type="component" value="Unassembled WGS sequence"/>
</dbReference>
<dbReference type="GO" id="GO:0005730">
    <property type="term" value="C:nucleolus"/>
    <property type="evidence" value="ECO:0007669"/>
    <property type="project" value="TreeGrafter"/>
</dbReference>
<dbReference type="GO" id="GO:0005654">
    <property type="term" value="C:nucleoplasm"/>
    <property type="evidence" value="ECO:0007669"/>
    <property type="project" value="TreeGrafter"/>
</dbReference>
<keyword evidence="3" id="KW-0539">Nucleus</keyword>
<reference evidence="5 6" key="1">
    <citation type="journal article" date="2023" name="Nat. Commun.">
        <title>Origin of minicircular mitochondrial genomes in red algae.</title>
        <authorList>
            <person name="Lee Y."/>
            <person name="Cho C.H."/>
            <person name="Lee Y.M."/>
            <person name="Park S.I."/>
            <person name="Yang J.H."/>
            <person name="West J.A."/>
            <person name="Bhattacharya D."/>
            <person name="Yoon H.S."/>
        </authorList>
    </citation>
    <scope>NUCLEOTIDE SEQUENCE [LARGE SCALE GENOMIC DNA]</scope>
    <source>
        <strain evidence="5 6">CCMP1338</strain>
        <tissue evidence="5">Whole cell</tissue>
    </source>
</reference>